<keyword evidence="2" id="KW-1185">Reference proteome</keyword>
<sequence length="72" mass="8329">MATLLRRRLTVDLRVRLRRRMGREACLRVRLGIVKHLNNDVMFDNAKTHTQTGFSPHSPAQADPQVHRQSPT</sequence>
<evidence type="ECO:0000313" key="1">
    <source>
        <dbReference type="EMBL" id="KAG8004308.1"/>
    </source>
</evidence>
<reference evidence="1" key="1">
    <citation type="submission" date="2020-04" db="EMBL/GenBank/DDBJ databases">
        <title>A chromosome-scale assembly and high-density genetic map of the yellow drum (Nibea albiflora) genome.</title>
        <authorList>
            <person name="Xu D."/>
            <person name="Zhang W."/>
            <person name="Chen R."/>
            <person name="Tan P."/>
            <person name="Wang L."/>
            <person name="Song H."/>
            <person name="Tian L."/>
            <person name="Zhu Q."/>
            <person name="Wang B."/>
        </authorList>
    </citation>
    <scope>NUCLEOTIDE SEQUENCE</scope>
    <source>
        <strain evidence="1">ZJHYS-2018</strain>
    </source>
</reference>
<accession>A0ACB7ERA9</accession>
<dbReference type="EMBL" id="CM024791">
    <property type="protein sequence ID" value="KAG8004308.1"/>
    <property type="molecule type" value="Genomic_DNA"/>
</dbReference>
<proteinExistence type="predicted"/>
<evidence type="ECO:0000313" key="2">
    <source>
        <dbReference type="Proteomes" id="UP000805704"/>
    </source>
</evidence>
<protein>
    <submittedName>
        <fullName evidence="1">Uncharacterized protein</fullName>
    </submittedName>
</protein>
<name>A0ACB7ERA9_NIBAL</name>
<comment type="caution">
    <text evidence="1">The sequence shown here is derived from an EMBL/GenBank/DDBJ whole genome shotgun (WGS) entry which is preliminary data.</text>
</comment>
<dbReference type="Proteomes" id="UP000805704">
    <property type="component" value="Chromosome 3"/>
</dbReference>
<organism evidence="1 2">
    <name type="scientific">Nibea albiflora</name>
    <name type="common">Yellow drum</name>
    <name type="synonym">Corvina albiflora</name>
    <dbReference type="NCBI Taxonomy" id="240163"/>
    <lineage>
        <taxon>Eukaryota</taxon>
        <taxon>Metazoa</taxon>
        <taxon>Chordata</taxon>
        <taxon>Craniata</taxon>
        <taxon>Vertebrata</taxon>
        <taxon>Euteleostomi</taxon>
        <taxon>Actinopterygii</taxon>
        <taxon>Neopterygii</taxon>
        <taxon>Teleostei</taxon>
        <taxon>Neoteleostei</taxon>
        <taxon>Acanthomorphata</taxon>
        <taxon>Eupercaria</taxon>
        <taxon>Sciaenidae</taxon>
        <taxon>Nibea</taxon>
    </lineage>
</organism>
<gene>
    <name evidence="1" type="ORF">GBF38_009249</name>
</gene>